<evidence type="ECO:0000313" key="6">
    <source>
        <dbReference type="EMBL" id="MFC5579873.1"/>
    </source>
</evidence>
<dbReference type="PANTHER" id="PTHR30537">
    <property type="entry name" value="HTH-TYPE TRANSCRIPTIONAL REGULATOR"/>
    <property type="match status" value="1"/>
</dbReference>
<dbReference type="Gene3D" id="3.40.190.290">
    <property type="match status" value="1"/>
</dbReference>
<sequence>MDLETLVDFNAVASHGGFSHASRVTGRPKATLSRRVRQLEDSLGVHLIERGARTLRLTEEGAALHEQTSSLLDRIDDIKEALMGDVGLPHGRLRINAPVLFAQRGLGRIAARYAAAYPNVQLEVTADDRFIDPLVDGYDLVIRANPSPTTELAGRCFLRDQLIVVAHPSIVRPESESEAAAVPAVTLVGAPESAAWNITADGRTQILHTHVVLRLSSMAMVHDAVLDGAGAAMMPRSLVQADVDAGRLLDWGNVAGRGIEVWALYPPHRHVSRKVSAFIRILTEQFVDGSPDGFRSLQRAASELGSGTVRRT</sequence>
<dbReference type="InterPro" id="IPR058163">
    <property type="entry name" value="LysR-type_TF_proteobact-type"/>
</dbReference>
<dbReference type="RefSeq" id="WP_377323865.1">
    <property type="nucleotide sequence ID" value="NZ_JBHSNG010000002.1"/>
</dbReference>
<dbReference type="PANTHER" id="PTHR30537:SF5">
    <property type="entry name" value="HTH-TYPE TRANSCRIPTIONAL ACTIVATOR TTDR-RELATED"/>
    <property type="match status" value="1"/>
</dbReference>
<evidence type="ECO:0000313" key="7">
    <source>
        <dbReference type="Proteomes" id="UP001596111"/>
    </source>
</evidence>
<evidence type="ECO:0000256" key="3">
    <source>
        <dbReference type="ARBA" id="ARBA00023125"/>
    </source>
</evidence>
<evidence type="ECO:0000259" key="5">
    <source>
        <dbReference type="PROSITE" id="PS50931"/>
    </source>
</evidence>
<protein>
    <submittedName>
        <fullName evidence="6">LysR family transcriptional regulator</fullName>
    </submittedName>
</protein>
<dbReference type="Pfam" id="PF03466">
    <property type="entry name" value="LysR_substrate"/>
    <property type="match status" value="1"/>
</dbReference>
<dbReference type="PROSITE" id="PS50931">
    <property type="entry name" value="HTH_LYSR"/>
    <property type="match status" value="1"/>
</dbReference>
<dbReference type="SUPFAM" id="SSF46785">
    <property type="entry name" value="Winged helix' DNA-binding domain"/>
    <property type="match status" value="1"/>
</dbReference>
<dbReference type="EMBL" id="JBHSNG010000002">
    <property type="protein sequence ID" value="MFC5579873.1"/>
    <property type="molecule type" value="Genomic_DNA"/>
</dbReference>
<evidence type="ECO:0000256" key="2">
    <source>
        <dbReference type="ARBA" id="ARBA00023015"/>
    </source>
</evidence>
<reference evidence="7" key="1">
    <citation type="journal article" date="2019" name="Int. J. Syst. Evol. Microbiol.">
        <title>The Global Catalogue of Microorganisms (GCM) 10K type strain sequencing project: providing services to taxonomists for standard genome sequencing and annotation.</title>
        <authorList>
            <consortium name="The Broad Institute Genomics Platform"/>
            <consortium name="The Broad Institute Genome Sequencing Center for Infectious Disease"/>
            <person name="Wu L."/>
            <person name="Ma J."/>
        </authorList>
    </citation>
    <scope>NUCLEOTIDE SEQUENCE [LARGE SCALE GENOMIC DNA]</scope>
    <source>
        <strain evidence="7">CGMCC 1.13587</strain>
    </source>
</reference>
<dbReference type="InterPro" id="IPR005119">
    <property type="entry name" value="LysR_subst-bd"/>
</dbReference>
<dbReference type="InterPro" id="IPR036388">
    <property type="entry name" value="WH-like_DNA-bd_sf"/>
</dbReference>
<feature type="domain" description="HTH lysR-type" evidence="5">
    <location>
        <begin position="1"/>
        <end position="58"/>
    </location>
</feature>
<keyword evidence="2" id="KW-0805">Transcription regulation</keyword>
<evidence type="ECO:0000256" key="4">
    <source>
        <dbReference type="ARBA" id="ARBA00023163"/>
    </source>
</evidence>
<dbReference type="Pfam" id="PF00126">
    <property type="entry name" value="HTH_1"/>
    <property type="match status" value="1"/>
</dbReference>
<dbReference type="InterPro" id="IPR000847">
    <property type="entry name" value="LysR_HTH_N"/>
</dbReference>
<gene>
    <name evidence="6" type="ORF">ACFPPB_01900</name>
</gene>
<proteinExistence type="inferred from homology"/>
<keyword evidence="3" id="KW-0238">DNA-binding</keyword>
<dbReference type="InterPro" id="IPR036390">
    <property type="entry name" value="WH_DNA-bd_sf"/>
</dbReference>
<dbReference type="Gene3D" id="1.10.10.10">
    <property type="entry name" value="Winged helix-like DNA-binding domain superfamily/Winged helix DNA-binding domain"/>
    <property type="match status" value="1"/>
</dbReference>
<accession>A0ABW0SSL2</accession>
<comment type="similarity">
    <text evidence="1">Belongs to the LysR transcriptional regulatory family.</text>
</comment>
<dbReference type="SUPFAM" id="SSF53850">
    <property type="entry name" value="Periplasmic binding protein-like II"/>
    <property type="match status" value="1"/>
</dbReference>
<organism evidence="6 7">
    <name type="scientific">Rhodanobacter terrae</name>
    <dbReference type="NCBI Taxonomy" id="418647"/>
    <lineage>
        <taxon>Bacteria</taxon>
        <taxon>Pseudomonadati</taxon>
        <taxon>Pseudomonadota</taxon>
        <taxon>Gammaproteobacteria</taxon>
        <taxon>Lysobacterales</taxon>
        <taxon>Rhodanobacteraceae</taxon>
        <taxon>Rhodanobacter</taxon>
    </lineage>
</organism>
<comment type="caution">
    <text evidence="6">The sequence shown here is derived from an EMBL/GenBank/DDBJ whole genome shotgun (WGS) entry which is preliminary data.</text>
</comment>
<evidence type="ECO:0000256" key="1">
    <source>
        <dbReference type="ARBA" id="ARBA00009437"/>
    </source>
</evidence>
<keyword evidence="4" id="KW-0804">Transcription</keyword>
<dbReference type="Proteomes" id="UP001596111">
    <property type="component" value="Unassembled WGS sequence"/>
</dbReference>
<keyword evidence="7" id="KW-1185">Reference proteome</keyword>
<name>A0ABW0SSL2_9GAMM</name>